<reference evidence="1" key="1">
    <citation type="submission" date="2016-10" db="EMBL/GenBank/DDBJ databases">
        <title>Sequence of Gallionella enrichment culture.</title>
        <authorList>
            <person name="Poehlein A."/>
            <person name="Muehling M."/>
            <person name="Daniel R."/>
        </authorList>
    </citation>
    <scope>NUCLEOTIDE SEQUENCE</scope>
</reference>
<sequence length="126" mass="13651">MSTKTESAEVSVLRSLNEIARYLTENRRQIVDLDPNSTDQHVQAALGAMAGAADSIRDALQTPPNAHAVQKKDAESCFPYLRNAITKLLAGAEQADSADDRELAISMYVPKVVYAANLISTALTFE</sequence>
<proteinExistence type="predicted"/>
<name>A0A1J5QY84_9ZZZZ</name>
<comment type="caution">
    <text evidence="1">The sequence shown here is derived from an EMBL/GenBank/DDBJ whole genome shotgun (WGS) entry which is preliminary data.</text>
</comment>
<dbReference type="AlphaFoldDB" id="A0A1J5QY84"/>
<accession>A0A1J5QY84</accession>
<protein>
    <submittedName>
        <fullName evidence="1">Uncharacterized protein</fullName>
    </submittedName>
</protein>
<gene>
    <name evidence="1" type="ORF">GALL_373780</name>
</gene>
<organism evidence="1">
    <name type="scientific">mine drainage metagenome</name>
    <dbReference type="NCBI Taxonomy" id="410659"/>
    <lineage>
        <taxon>unclassified sequences</taxon>
        <taxon>metagenomes</taxon>
        <taxon>ecological metagenomes</taxon>
    </lineage>
</organism>
<evidence type="ECO:0000313" key="1">
    <source>
        <dbReference type="EMBL" id="OIQ80861.1"/>
    </source>
</evidence>
<dbReference type="EMBL" id="MLJW01001001">
    <property type="protein sequence ID" value="OIQ80861.1"/>
    <property type="molecule type" value="Genomic_DNA"/>
</dbReference>